<evidence type="ECO:0000259" key="6">
    <source>
        <dbReference type="PROSITE" id="PS50112"/>
    </source>
</evidence>
<name>A0A0S2T982_9GAMM</name>
<dbReference type="InterPro" id="IPR013767">
    <property type="entry name" value="PAS_fold"/>
</dbReference>
<dbReference type="Pfam" id="PF00563">
    <property type="entry name" value="EAL"/>
    <property type="match status" value="1"/>
</dbReference>
<dbReference type="NCBIfam" id="TIGR00254">
    <property type="entry name" value="GGDEF"/>
    <property type="match status" value="1"/>
</dbReference>
<dbReference type="Pfam" id="PF00990">
    <property type="entry name" value="GGDEF"/>
    <property type="match status" value="1"/>
</dbReference>
<evidence type="ECO:0000256" key="1">
    <source>
        <dbReference type="ARBA" id="ARBA00001946"/>
    </source>
</evidence>
<sequence>MGSFAAILLAVFIMIMRRSNLLRPTYIWVATTLMGMGLLDGFHAALEPGVAFVWLHSIATLIGGLTFALVVLPERVSRNPILQTAPYVMATLSVVLGISSIVFTQWIPNMASSGTFTLTAELLNIVGGAGFLIAWFHFAWRARIDDREERLLLANHCLLFGMAGILFHFSILWDATWWLWHVLRLFAYLVILWFFLSLYNRNAKQLHLSKKVIDNTSEAIVVTDPQGKILDINDAYAQITGYERHELIGGNPNISKSGIHDDRFYQDMWRQLLSTGHWSGEIWDRRKRGEIFPKRLTINAIRDDRGNTTHYVGIFNDISEKKSDEEKLKNLAFYDPLTALPNRALFREHLEEITSTAQRSRKQAALMFIDLDGFKDVNDSLGHAAGDSLLKQVAQRLHARARKSDIVARLGGDEFGVLVRDLEHPEQIGSLAEKMLELIRSPVTVGEQEVRIAASIGIAVYPDDAQTVDDLYKNADIAMYQAKNSGRNNYTFFLPAMNTKAVERLSLIHDLHNAVEENAFELYFQPKIGLKDQRLIGSEALMRWPKPGGKPIPTEQFIPCAEETGLIVPMGDWVLAEACRQTRQWNQRFGTQLRVAVNLSIRQLYKKNVVLDLLRILEEQAFPTRLLELEITESLLMDDTLVTIPILKQLRDHGISIALDDFGTGYSSLNYLKRFPIDIIKIDRSFIGDLSTGSDEAAIVRAIISLARTLNIKVVAEGVETAAQLDFLRQHQCDEAQGYFVGRPLPAAEYEALIARP</sequence>
<dbReference type="InterPro" id="IPR000700">
    <property type="entry name" value="PAS-assoc_C"/>
</dbReference>
<dbReference type="SMART" id="SM00267">
    <property type="entry name" value="GGDEF"/>
    <property type="match status" value="1"/>
</dbReference>
<evidence type="ECO:0000256" key="2">
    <source>
        <dbReference type="ARBA" id="ARBA00012282"/>
    </source>
</evidence>
<dbReference type="InterPro" id="IPR035919">
    <property type="entry name" value="EAL_sf"/>
</dbReference>
<dbReference type="KEGG" id="tee:Tel_00205"/>
<feature type="transmembrane region" description="Helical" evidence="5">
    <location>
        <begin position="51"/>
        <end position="72"/>
    </location>
</feature>
<feature type="transmembrane region" description="Helical" evidence="5">
    <location>
        <begin position="84"/>
        <end position="107"/>
    </location>
</feature>
<dbReference type="SMART" id="SM00052">
    <property type="entry name" value="EAL"/>
    <property type="match status" value="1"/>
</dbReference>
<feature type="domain" description="PAS" evidence="6">
    <location>
        <begin position="210"/>
        <end position="249"/>
    </location>
</feature>
<dbReference type="Gene3D" id="3.30.70.270">
    <property type="match status" value="1"/>
</dbReference>
<dbReference type="SUPFAM" id="SSF141868">
    <property type="entry name" value="EAL domain-like"/>
    <property type="match status" value="1"/>
</dbReference>
<dbReference type="AlphaFoldDB" id="A0A0S2T982"/>
<dbReference type="PROSITE" id="PS50887">
    <property type="entry name" value="GGDEF"/>
    <property type="match status" value="1"/>
</dbReference>
<evidence type="ECO:0000313" key="10">
    <source>
        <dbReference type="EMBL" id="ALP51686.1"/>
    </source>
</evidence>
<feature type="transmembrane region" description="Helical" evidence="5">
    <location>
        <begin position="177"/>
        <end position="199"/>
    </location>
</feature>
<dbReference type="PROSITE" id="PS50112">
    <property type="entry name" value="PAS"/>
    <property type="match status" value="1"/>
</dbReference>
<dbReference type="PANTHER" id="PTHR44757">
    <property type="entry name" value="DIGUANYLATE CYCLASE DGCP"/>
    <property type="match status" value="1"/>
</dbReference>
<dbReference type="FunFam" id="3.30.70.270:FF:000001">
    <property type="entry name" value="Diguanylate cyclase domain protein"/>
    <property type="match status" value="1"/>
</dbReference>
<dbReference type="InterPro" id="IPR001610">
    <property type="entry name" value="PAC"/>
</dbReference>
<dbReference type="InterPro" id="IPR000160">
    <property type="entry name" value="GGDEF_dom"/>
</dbReference>
<keyword evidence="5" id="KW-1133">Transmembrane helix</keyword>
<dbReference type="FunFam" id="3.20.20.450:FF:000001">
    <property type="entry name" value="Cyclic di-GMP phosphodiesterase yahA"/>
    <property type="match status" value="1"/>
</dbReference>
<dbReference type="CDD" id="cd01949">
    <property type="entry name" value="GGDEF"/>
    <property type="match status" value="1"/>
</dbReference>
<organism evidence="10 11">
    <name type="scientific">Candidatus Tenderia electrophaga</name>
    <dbReference type="NCBI Taxonomy" id="1748243"/>
    <lineage>
        <taxon>Bacteria</taxon>
        <taxon>Pseudomonadati</taxon>
        <taxon>Pseudomonadota</taxon>
        <taxon>Gammaproteobacteria</taxon>
        <taxon>Candidatus Tenderiales</taxon>
        <taxon>Candidatus Tenderiaceae</taxon>
        <taxon>Candidatus Tenderia</taxon>
    </lineage>
</organism>
<evidence type="ECO:0000313" key="11">
    <source>
        <dbReference type="Proteomes" id="UP000055136"/>
    </source>
</evidence>
<accession>A0A0S2T982</accession>
<reference evidence="10" key="1">
    <citation type="submission" date="2015-10" db="EMBL/GenBank/DDBJ databases">
        <title>Description of Candidatus Tenderia electrophaga gen. nov, sp. nov., an Uncultivated Electroautotroph from a Biocathode Enrichment.</title>
        <authorList>
            <person name="Eddie B.J."/>
            <person name="Malanoski A.P."/>
            <person name="Wang Z."/>
            <person name="Hall R.J."/>
            <person name="Oh S.D."/>
            <person name="Heiner C."/>
            <person name="Lin B."/>
            <person name="Strycharz-Glaven S.M."/>
        </authorList>
    </citation>
    <scope>NUCLEOTIDE SEQUENCE [LARGE SCALE GENOMIC DNA]</scope>
    <source>
        <strain evidence="10">NRL1</strain>
    </source>
</reference>
<comment type="catalytic activity">
    <reaction evidence="4">
        <text>3',3'-c-di-GMP + H2O = 5'-phosphoguanylyl(3'-&gt;5')guanosine + H(+)</text>
        <dbReference type="Rhea" id="RHEA:24902"/>
        <dbReference type="ChEBI" id="CHEBI:15377"/>
        <dbReference type="ChEBI" id="CHEBI:15378"/>
        <dbReference type="ChEBI" id="CHEBI:58754"/>
        <dbReference type="ChEBI" id="CHEBI:58805"/>
        <dbReference type="EC" id="3.1.4.52"/>
    </reaction>
    <physiologicalReaction direction="left-to-right" evidence="4">
        <dbReference type="Rhea" id="RHEA:24903"/>
    </physiologicalReaction>
</comment>
<dbReference type="PROSITE" id="PS50883">
    <property type="entry name" value="EAL"/>
    <property type="match status" value="1"/>
</dbReference>
<dbReference type="PANTHER" id="PTHR44757:SF2">
    <property type="entry name" value="BIOFILM ARCHITECTURE MAINTENANCE PROTEIN MBAA"/>
    <property type="match status" value="1"/>
</dbReference>
<dbReference type="InterPro" id="IPR001633">
    <property type="entry name" value="EAL_dom"/>
</dbReference>
<dbReference type="CDD" id="cd00130">
    <property type="entry name" value="PAS"/>
    <property type="match status" value="1"/>
</dbReference>
<feature type="domain" description="PAC" evidence="7">
    <location>
        <begin position="278"/>
        <end position="330"/>
    </location>
</feature>
<evidence type="ECO:0000259" key="8">
    <source>
        <dbReference type="PROSITE" id="PS50883"/>
    </source>
</evidence>
<dbReference type="PROSITE" id="PS50113">
    <property type="entry name" value="PAC"/>
    <property type="match status" value="1"/>
</dbReference>
<keyword evidence="5" id="KW-0472">Membrane</keyword>
<gene>
    <name evidence="10" type="ORF">Tel_00205</name>
</gene>
<dbReference type="Proteomes" id="UP000055136">
    <property type="component" value="Chromosome"/>
</dbReference>
<dbReference type="InterPro" id="IPR052155">
    <property type="entry name" value="Biofilm_reg_signaling"/>
</dbReference>
<dbReference type="InterPro" id="IPR035965">
    <property type="entry name" value="PAS-like_dom_sf"/>
</dbReference>
<protein>
    <recommendedName>
        <fullName evidence="2">cyclic-guanylate-specific phosphodiesterase</fullName>
        <ecNumber evidence="2">3.1.4.52</ecNumber>
    </recommendedName>
</protein>
<dbReference type="Pfam" id="PF00989">
    <property type="entry name" value="PAS"/>
    <property type="match status" value="1"/>
</dbReference>
<evidence type="ECO:0000256" key="3">
    <source>
        <dbReference type="ARBA" id="ARBA00022636"/>
    </source>
</evidence>
<dbReference type="InterPro" id="IPR043128">
    <property type="entry name" value="Rev_trsase/Diguanyl_cyclase"/>
</dbReference>
<evidence type="ECO:0000256" key="5">
    <source>
        <dbReference type="SAM" id="Phobius"/>
    </source>
</evidence>
<dbReference type="SMART" id="SM00086">
    <property type="entry name" value="PAC"/>
    <property type="match status" value="1"/>
</dbReference>
<evidence type="ECO:0000256" key="4">
    <source>
        <dbReference type="ARBA" id="ARBA00051114"/>
    </source>
</evidence>
<feature type="domain" description="GGDEF" evidence="9">
    <location>
        <begin position="362"/>
        <end position="495"/>
    </location>
</feature>
<keyword evidence="3" id="KW-0973">c-di-GMP</keyword>
<dbReference type="CDD" id="cd01948">
    <property type="entry name" value="EAL"/>
    <property type="match status" value="1"/>
</dbReference>
<keyword evidence="5" id="KW-0812">Transmembrane</keyword>
<dbReference type="SMART" id="SM00091">
    <property type="entry name" value="PAS"/>
    <property type="match status" value="1"/>
</dbReference>
<dbReference type="GO" id="GO:0071111">
    <property type="term" value="F:cyclic-guanylate-specific phosphodiesterase activity"/>
    <property type="evidence" value="ECO:0007669"/>
    <property type="project" value="UniProtKB-EC"/>
</dbReference>
<evidence type="ECO:0000259" key="7">
    <source>
        <dbReference type="PROSITE" id="PS50113"/>
    </source>
</evidence>
<dbReference type="SUPFAM" id="SSF55073">
    <property type="entry name" value="Nucleotide cyclase"/>
    <property type="match status" value="1"/>
</dbReference>
<keyword evidence="11" id="KW-1185">Reference proteome</keyword>
<dbReference type="GO" id="GO:0071732">
    <property type="term" value="P:cellular response to nitric oxide"/>
    <property type="evidence" value="ECO:0007669"/>
    <property type="project" value="UniProtKB-ARBA"/>
</dbReference>
<feature type="domain" description="EAL" evidence="8">
    <location>
        <begin position="504"/>
        <end position="757"/>
    </location>
</feature>
<feature type="transmembrane region" description="Helical" evidence="5">
    <location>
        <begin position="122"/>
        <end position="140"/>
    </location>
</feature>
<dbReference type="InterPro" id="IPR029787">
    <property type="entry name" value="Nucleotide_cyclase"/>
</dbReference>
<dbReference type="Gene3D" id="3.30.450.20">
    <property type="entry name" value="PAS domain"/>
    <property type="match status" value="1"/>
</dbReference>
<evidence type="ECO:0000259" key="9">
    <source>
        <dbReference type="PROSITE" id="PS50887"/>
    </source>
</evidence>
<feature type="transmembrane region" description="Helical" evidence="5">
    <location>
        <begin position="21"/>
        <end position="39"/>
    </location>
</feature>
<dbReference type="SUPFAM" id="SSF55785">
    <property type="entry name" value="PYP-like sensor domain (PAS domain)"/>
    <property type="match status" value="1"/>
</dbReference>
<dbReference type="EC" id="3.1.4.52" evidence="2"/>
<dbReference type="STRING" id="1748243.Tel_00205"/>
<proteinExistence type="predicted"/>
<dbReference type="GO" id="GO:0006355">
    <property type="term" value="P:regulation of DNA-templated transcription"/>
    <property type="evidence" value="ECO:0007669"/>
    <property type="project" value="InterPro"/>
</dbReference>
<dbReference type="NCBIfam" id="TIGR00229">
    <property type="entry name" value="sensory_box"/>
    <property type="match status" value="1"/>
</dbReference>
<dbReference type="Gene3D" id="3.20.20.450">
    <property type="entry name" value="EAL domain"/>
    <property type="match status" value="1"/>
</dbReference>
<dbReference type="InterPro" id="IPR000014">
    <property type="entry name" value="PAS"/>
</dbReference>
<comment type="cofactor">
    <cofactor evidence="1">
        <name>Mg(2+)</name>
        <dbReference type="ChEBI" id="CHEBI:18420"/>
    </cofactor>
</comment>
<feature type="transmembrane region" description="Helical" evidence="5">
    <location>
        <begin position="152"/>
        <end position="171"/>
    </location>
</feature>
<dbReference type="EMBL" id="CP013099">
    <property type="protein sequence ID" value="ALP51686.1"/>
    <property type="molecule type" value="Genomic_DNA"/>
</dbReference>